<evidence type="ECO:0000313" key="2">
    <source>
        <dbReference type="Proteomes" id="UP000621670"/>
    </source>
</evidence>
<reference evidence="1 2" key="1">
    <citation type="submission" date="2020-08" db="EMBL/GenBank/DDBJ databases">
        <title>Description of novel Flavobacterium F-400 isolate.</title>
        <authorList>
            <person name="Saticioglu I."/>
            <person name="Duman M."/>
            <person name="Altun S."/>
        </authorList>
    </citation>
    <scope>NUCLEOTIDE SEQUENCE [LARGE SCALE GENOMIC DNA]</scope>
    <source>
        <strain evidence="1 2">F-400</strain>
    </source>
</reference>
<sequence>MTNFLKYIFLFFPIIVFGQYPFEKFKSVKSTSLEFKMTEKENALNYSKIVNSFFNDNSDLEVTIHGNTENSRETYVEVKTKSKNRKYFEEIPAQGTDGFFIADFNGDGKIDFKIVCYYMGSGLASLNVRVIYFFQKTNKEFTKISFDDKFGENMTERDLNGDGNFEIITKTLQNHKNHNYWLFNIYNFVNGNLVCLNNKMNYPIMVQYLYKDNYNVTNKLTRKEMKKYELKKPEELLIEN</sequence>
<comment type="caution">
    <text evidence="1">The sequence shown here is derived from an EMBL/GenBank/DDBJ whole genome shotgun (WGS) entry which is preliminary data.</text>
</comment>
<dbReference type="RefSeq" id="WP_166139219.1">
    <property type="nucleotide sequence ID" value="NZ_JAAOBY010000018.1"/>
</dbReference>
<dbReference type="Gene3D" id="2.130.10.130">
    <property type="entry name" value="Integrin alpha, N-terminal"/>
    <property type="match status" value="1"/>
</dbReference>
<evidence type="ECO:0008006" key="3">
    <source>
        <dbReference type="Google" id="ProtNLM"/>
    </source>
</evidence>
<keyword evidence="2" id="KW-1185">Reference proteome</keyword>
<name>A0ABR7JJM2_9FLAO</name>
<gene>
    <name evidence="1" type="ORF">H8R26_14785</name>
</gene>
<evidence type="ECO:0000313" key="1">
    <source>
        <dbReference type="EMBL" id="MBC5864689.1"/>
    </source>
</evidence>
<proteinExistence type="predicted"/>
<dbReference type="InterPro" id="IPR028994">
    <property type="entry name" value="Integrin_alpha_N"/>
</dbReference>
<dbReference type="Proteomes" id="UP000621670">
    <property type="component" value="Unassembled WGS sequence"/>
</dbReference>
<dbReference type="SUPFAM" id="SSF69318">
    <property type="entry name" value="Integrin alpha N-terminal domain"/>
    <property type="match status" value="1"/>
</dbReference>
<accession>A0ABR7JJM2</accession>
<organism evidence="1 2">
    <name type="scientific">Flavobacterium turcicum</name>
    <dbReference type="NCBI Taxonomy" id="2764718"/>
    <lineage>
        <taxon>Bacteria</taxon>
        <taxon>Pseudomonadati</taxon>
        <taxon>Bacteroidota</taxon>
        <taxon>Flavobacteriia</taxon>
        <taxon>Flavobacteriales</taxon>
        <taxon>Flavobacteriaceae</taxon>
        <taxon>Flavobacterium</taxon>
    </lineage>
</organism>
<dbReference type="EMBL" id="JACRUM010000020">
    <property type="protein sequence ID" value="MBC5864689.1"/>
    <property type="molecule type" value="Genomic_DNA"/>
</dbReference>
<protein>
    <recommendedName>
        <fullName evidence="3">VCBS repeat-containing protein</fullName>
    </recommendedName>
</protein>